<feature type="domain" description="RNA polymerase sigma factor 70 region 4 type 2" evidence="6">
    <location>
        <begin position="117"/>
        <end position="167"/>
    </location>
</feature>
<dbReference type="PANTHER" id="PTHR43133">
    <property type="entry name" value="RNA POLYMERASE ECF-TYPE SIGMA FACTO"/>
    <property type="match status" value="1"/>
</dbReference>
<keyword evidence="2" id="KW-0805">Transcription regulation</keyword>
<dbReference type="NCBIfam" id="TIGR02937">
    <property type="entry name" value="sigma70-ECF"/>
    <property type="match status" value="1"/>
</dbReference>
<dbReference type="PANTHER" id="PTHR43133:SF46">
    <property type="entry name" value="RNA POLYMERASE SIGMA-70 FACTOR ECF SUBFAMILY"/>
    <property type="match status" value="1"/>
</dbReference>
<evidence type="ECO:0000313" key="8">
    <source>
        <dbReference type="Proteomes" id="UP000823598"/>
    </source>
</evidence>
<dbReference type="InterPro" id="IPR007627">
    <property type="entry name" value="RNA_pol_sigma70_r2"/>
</dbReference>
<sequence>MTEEEIYEGCRSGDDAARKELYVRYAGKLLAIGMRYLADKESAEDTLHDVFVKVYGSFGKFKYLGSGSLQAWLTRVMVNECVGKLRGNRLLATIPADNVADDLPEPDSVKEVPAKVLMRMIGELPAGYRAVFNLFVFEKKSHKEIAEMLGVSEKTSSSQFLRARKALSRKIYEYLDK</sequence>
<evidence type="ECO:0000256" key="1">
    <source>
        <dbReference type="ARBA" id="ARBA00010641"/>
    </source>
</evidence>
<dbReference type="InterPro" id="IPR014284">
    <property type="entry name" value="RNA_pol_sigma-70_dom"/>
</dbReference>
<dbReference type="InterPro" id="IPR039425">
    <property type="entry name" value="RNA_pol_sigma-70-like"/>
</dbReference>
<feature type="domain" description="RNA polymerase sigma-70 region 2" evidence="5">
    <location>
        <begin position="21"/>
        <end position="89"/>
    </location>
</feature>
<gene>
    <name evidence="7" type="ORF">IAB88_00650</name>
</gene>
<dbReference type="GO" id="GO:0006352">
    <property type="term" value="P:DNA-templated transcription initiation"/>
    <property type="evidence" value="ECO:0007669"/>
    <property type="project" value="InterPro"/>
</dbReference>
<evidence type="ECO:0000313" key="7">
    <source>
        <dbReference type="EMBL" id="MBO8475485.1"/>
    </source>
</evidence>
<dbReference type="Gene3D" id="1.10.1740.10">
    <property type="match status" value="1"/>
</dbReference>
<dbReference type="InterPro" id="IPR013249">
    <property type="entry name" value="RNA_pol_sigma70_r4_t2"/>
</dbReference>
<evidence type="ECO:0000256" key="4">
    <source>
        <dbReference type="ARBA" id="ARBA00023163"/>
    </source>
</evidence>
<protein>
    <submittedName>
        <fullName evidence="7">Sigma-70 family RNA polymerase sigma factor</fullName>
    </submittedName>
</protein>
<dbReference type="Proteomes" id="UP000823598">
    <property type="component" value="Unassembled WGS sequence"/>
</dbReference>
<dbReference type="GO" id="GO:0003677">
    <property type="term" value="F:DNA binding"/>
    <property type="evidence" value="ECO:0007669"/>
    <property type="project" value="InterPro"/>
</dbReference>
<proteinExistence type="inferred from homology"/>
<dbReference type="AlphaFoldDB" id="A0A9D9INE9"/>
<reference evidence="7" key="2">
    <citation type="journal article" date="2021" name="PeerJ">
        <title>Extensive microbial diversity within the chicken gut microbiome revealed by metagenomics and culture.</title>
        <authorList>
            <person name="Gilroy R."/>
            <person name="Ravi A."/>
            <person name="Getino M."/>
            <person name="Pursley I."/>
            <person name="Horton D.L."/>
            <person name="Alikhan N.F."/>
            <person name="Baker D."/>
            <person name="Gharbi K."/>
            <person name="Hall N."/>
            <person name="Watson M."/>
            <person name="Adriaenssens E.M."/>
            <person name="Foster-Nyarko E."/>
            <person name="Jarju S."/>
            <person name="Secka A."/>
            <person name="Antonio M."/>
            <person name="Oren A."/>
            <person name="Chaudhuri R.R."/>
            <person name="La Ragione R."/>
            <person name="Hildebrand F."/>
            <person name="Pallen M.J."/>
        </authorList>
    </citation>
    <scope>NUCLEOTIDE SEQUENCE</scope>
    <source>
        <strain evidence="7">6919</strain>
    </source>
</reference>
<dbReference type="Pfam" id="PF08281">
    <property type="entry name" value="Sigma70_r4_2"/>
    <property type="match status" value="1"/>
</dbReference>
<comment type="similarity">
    <text evidence="1">Belongs to the sigma-70 factor family. ECF subfamily.</text>
</comment>
<dbReference type="EMBL" id="JADIMC010000010">
    <property type="protein sequence ID" value="MBO8475485.1"/>
    <property type="molecule type" value="Genomic_DNA"/>
</dbReference>
<reference evidence="7" key="1">
    <citation type="submission" date="2020-10" db="EMBL/GenBank/DDBJ databases">
        <authorList>
            <person name="Gilroy R."/>
        </authorList>
    </citation>
    <scope>NUCLEOTIDE SEQUENCE</scope>
    <source>
        <strain evidence="7">6919</strain>
    </source>
</reference>
<dbReference type="SUPFAM" id="SSF88946">
    <property type="entry name" value="Sigma2 domain of RNA polymerase sigma factors"/>
    <property type="match status" value="1"/>
</dbReference>
<accession>A0A9D9INE9</accession>
<name>A0A9D9INE9_9BACT</name>
<evidence type="ECO:0000256" key="3">
    <source>
        <dbReference type="ARBA" id="ARBA00023082"/>
    </source>
</evidence>
<dbReference type="InterPro" id="IPR013324">
    <property type="entry name" value="RNA_pol_sigma_r3/r4-like"/>
</dbReference>
<dbReference type="GO" id="GO:0016987">
    <property type="term" value="F:sigma factor activity"/>
    <property type="evidence" value="ECO:0007669"/>
    <property type="project" value="UniProtKB-KW"/>
</dbReference>
<dbReference type="Gene3D" id="1.10.10.10">
    <property type="entry name" value="Winged helix-like DNA-binding domain superfamily/Winged helix DNA-binding domain"/>
    <property type="match status" value="1"/>
</dbReference>
<dbReference type="Pfam" id="PF04542">
    <property type="entry name" value="Sigma70_r2"/>
    <property type="match status" value="1"/>
</dbReference>
<dbReference type="SUPFAM" id="SSF88659">
    <property type="entry name" value="Sigma3 and sigma4 domains of RNA polymerase sigma factors"/>
    <property type="match status" value="1"/>
</dbReference>
<keyword evidence="4" id="KW-0804">Transcription</keyword>
<evidence type="ECO:0000259" key="5">
    <source>
        <dbReference type="Pfam" id="PF04542"/>
    </source>
</evidence>
<dbReference type="InterPro" id="IPR036388">
    <property type="entry name" value="WH-like_DNA-bd_sf"/>
</dbReference>
<organism evidence="7 8">
    <name type="scientific">Candidatus Limisoma faecipullorum</name>
    <dbReference type="NCBI Taxonomy" id="2840854"/>
    <lineage>
        <taxon>Bacteria</taxon>
        <taxon>Pseudomonadati</taxon>
        <taxon>Bacteroidota</taxon>
        <taxon>Bacteroidia</taxon>
        <taxon>Bacteroidales</taxon>
        <taxon>Candidatus Limisoma</taxon>
    </lineage>
</organism>
<evidence type="ECO:0000256" key="2">
    <source>
        <dbReference type="ARBA" id="ARBA00023015"/>
    </source>
</evidence>
<dbReference type="CDD" id="cd06171">
    <property type="entry name" value="Sigma70_r4"/>
    <property type="match status" value="1"/>
</dbReference>
<dbReference type="InterPro" id="IPR013325">
    <property type="entry name" value="RNA_pol_sigma_r2"/>
</dbReference>
<keyword evidence="3" id="KW-0731">Sigma factor</keyword>
<evidence type="ECO:0000259" key="6">
    <source>
        <dbReference type="Pfam" id="PF08281"/>
    </source>
</evidence>
<comment type="caution">
    <text evidence="7">The sequence shown here is derived from an EMBL/GenBank/DDBJ whole genome shotgun (WGS) entry which is preliminary data.</text>
</comment>